<keyword evidence="7" id="KW-0539">Nucleus</keyword>
<feature type="domain" description="TPX2 central" evidence="11">
    <location>
        <begin position="338"/>
        <end position="386"/>
    </location>
</feature>
<dbReference type="AlphaFoldDB" id="A0AAV9EN03"/>
<dbReference type="GO" id="GO:0060236">
    <property type="term" value="P:regulation of mitotic spindle organization"/>
    <property type="evidence" value="ECO:0007669"/>
    <property type="project" value="InterPro"/>
</dbReference>
<feature type="region of interest" description="Disordered" evidence="9">
    <location>
        <begin position="41"/>
        <end position="68"/>
    </location>
</feature>
<dbReference type="Proteomes" id="UP001180020">
    <property type="component" value="Unassembled WGS sequence"/>
</dbReference>
<comment type="subcellular location">
    <subcellularLocation>
        <location evidence="2">Cytoplasm</location>
        <location evidence="2">Cytoskeleton</location>
        <location evidence="2">Spindle</location>
    </subcellularLocation>
    <subcellularLocation>
        <location evidence="1">Nucleus</location>
    </subcellularLocation>
</comment>
<dbReference type="InterPro" id="IPR027329">
    <property type="entry name" value="TPX2_C"/>
</dbReference>
<dbReference type="GO" id="GO:0030295">
    <property type="term" value="F:protein kinase activator activity"/>
    <property type="evidence" value="ECO:0007669"/>
    <property type="project" value="TreeGrafter"/>
</dbReference>
<feature type="region of interest" description="Disordered" evidence="9">
    <location>
        <begin position="625"/>
        <end position="649"/>
    </location>
</feature>
<keyword evidence="5" id="KW-0493">Microtubule</keyword>
<dbReference type="InterPro" id="IPR027330">
    <property type="entry name" value="TPX2_central_dom"/>
</dbReference>
<evidence type="ECO:0000256" key="4">
    <source>
        <dbReference type="ARBA" id="ARBA00022490"/>
    </source>
</evidence>
<evidence type="ECO:0000259" key="11">
    <source>
        <dbReference type="Pfam" id="PF12214"/>
    </source>
</evidence>
<proteinExistence type="inferred from homology"/>
<dbReference type="GO" id="GO:0008017">
    <property type="term" value="F:microtubule binding"/>
    <property type="evidence" value="ECO:0007669"/>
    <property type="project" value="TreeGrafter"/>
</dbReference>
<reference evidence="12" key="2">
    <citation type="submission" date="2023-06" db="EMBL/GenBank/DDBJ databases">
        <authorList>
            <person name="Ma L."/>
            <person name="Liu K.-W."/>
            <person name="Li Z."/>
            <person name="Hsiao Y.-Y."/>
            <person name="Qi Y."/>
            <person name="Fu T."/>
            <person name="Tang G."/>
            <person name="Zhang D."/>
            <person name="Sun W.-H."/>
            <person name="Liu D.-K."/>
            <person name="Li Y."/>
            <person name="Chen G.-Z."/>
            <person name="Liu X.-D."/>
            <person name="Liao X.-Y."/>
            <person name="Jiang Y.-T."/>
            <person name="Yu X."/>
            <person name="Hao Y."/>
            <person name="Huang J."/>
            <person name="Zhao X.-W."/>
            <person name="Ke S."/>
            <person name="Chen Y.-Y."/>
            <person name="Wu W.-L."/>
            <person name="Hsu J.-L."/>
            <person name="Lin Y.-F."/>
            <person name="Huang M.-D."/>
            <person name="Li C.-Y."/>
            <person name="Huang L."/>
            <person name="Wang Z.-W."/>
            <person name="Zhao X."/>
            <person name="Zhong W.-Y."/>
            <person name="Peng D.-H."/>
            <person name="Ahmad S."/>
            <person name="Lan S."/>
            <person name="Zhang J.-S."/>
            <person name="Tsai W.-C."/>
            <person name="Van De Peer Y."/>
            <person name="Liu Z.-J."/>
        </authorList>
    </citation>
    <scope>NUCLEOTIDE SEQUENCE</scope>
    <source>
        <strain evidence="12">CP</strain>
        <tissue evidence="12">Leaves</tissue>
    </source>
</reference>
<keyword evidence="8" id="KW-0175">Coiled coil</keyword>
<evidence type="ECO:0000256" key="3">
    <source>
        <dbReference type="ARBA" id="ARBA00005885"/>
    </source>
</evidence>
<dbReference type="Pfam" id="PF12214">
    <property type="entry name" value="TPX2_importin"/>
    <property type="match status" value="2"/>
</dbReference>
<dbReference type="GO" id="GO:0005880">
    <property type="term" value="C:nuclear microtubule"/>
    <property type="evidence" value="ECO:0007669"/>
    <property type="project" value="TreeGrafter"/>
</dbReference>
<reference evidence="12" key="1">
    <citation type="journal article" date="2023" name="Nat. Commun.">
        <title>Diploid and tetraploid genomes of Acorus and the evolution of monocots.</title>
        <authorList>
            <person name="Ma L."/>
            <person name="Liu K.W."/>
            <person name="Li Z."/>
            <person name="Hsiao Y.Y."/>
            <person name="Qi Y."/>
            <person name="Fu T."/>
            <person name="Tang G.D."/>
            <person name="Zhang D."/>
            <person name="Sun W.H."/>
            <person name="Liu D.K."/>
            <person name="Li Y."/>
            <person name="Chen G.Z."/>
            <person name="Liu X.D."/>
            <person name="Liao X.Y."/>
            <person name="Jiang Y.T."/>
            <person name="Yu X."/>
            <person name="Hao Y."/>
            <person name="Huang J."/>
            <person name="Zhao X.W."/>
            <person name="Ke S."/>
            <person name="Chen Y.Y."/>
            <person name="Wu W.L."/>
            <person name="Hsu J.L."/>
            <person name="Lin Y.F."/>
            <person name="Huang M.D."/>
            <person name="Li C.Y."/>
            <person name="Huang L."/>
            <person name="Wang Z.W."/>
            <person name="Zhao X."/>
            <person name="Zhong W.Y."/>
            <person name="Peng D.H."/>
            <person name="Ahmad S."/>
            <person name="Lan S."/>
            <person name="Zhang J.S."/>
            <person name="Tsai W.C."/>
            <person name="Van de Peer Y."/>
            <person name="Liu Z.J."/>
        </authorList>
    </citation>
    <scope>NUCLEOTIDE SEQUENCE</scope>
    <source>
        <strain evidence="12">CP</strain>
    </source>
</reference>
<evidence type="ECO:0000259" key="10">
    <source>
        <dbReference type="Pfam" id="PF06886"/>
    </source>
</evidence>
<evidence type="ECO:0000256" key="2">
    <source>
        <dbReference type="ARBA" id="ARBA00004186"/>
    </source>
</evidence>
<feature type="compositionally biased region" description="Basic and acidic residues" evidence="9">
    <location>
        <begin position="41"/>
        <end position="65"/>
    </location>
</feature>
<protein>
    <submittedName>
        <fullName evidence="12">Protein TPX2</fullName>
    </submittedName>
</protein>
<evidence type="ECO:0000256" key="6">
    <source>
        <dbReference type="ARBA" id="ARBA00023212"/>
    </source>
</evidence>
<keyword evidence="13" id="KW-1185">Reference proteome</keyword>
<comment type="similarity">
    <text evidence="3">Belongs to the TPX2 family.</text>
</comment>
<evidence type="ECO:0000256" key="8">
    <source>
        <dbReference type="SAM" id="Coils"/>
    </source>
</evidence>
<dbReference type="PANTHER" id="PTHR14326">
    <property type="entry name" value="TARGETING PROTEIN FOR XKLP2"/>
    <property type="match status" value="1"/>
</dbReference>
<feature type="coiled-coil region" evidence="8">
    <location>
        <begin position="515"/>
        <end position="545"/>
    </location>
</feature>
<dbReference type="GO" id="GO:0090307">
    <property type="term" value="P:mitotic spindle assembly"/>
    <property type="evidence" value="ECO:0007669"/>
    <property type="project" value="TreeGrafter"/>
</dbReference>
<feature type="domain" description="TPX2 central" evidence="11">
    <location>
        <begin position="236"/>
        <end position="319"/>
    </location>
</feature>
<evidence type="ECO:0000313" key="13">
    <source>
        <dbReference type="Proteomes" id="UP001180020"/>
    </source>
</evidence>
<evidence type="ECO:0000256" key="5">
    <source>
        <dbReference type="ARBA" id="ARBA00022701"/>
    </source>
</evidence>
<dbReference type="PANTHER" id="PTHR14326:SF44">
    <property type="entry name" value="TARGETING PROTEIN FOR XKLP2"/>
    <property type="match status" value="1"/>
</dbReference>
<gene>
    <name evidence="12" type="primary">TPX2</name>
    <name evidence="12" type="ORF">QJS10_CPA06g02508</name>
</gene>
<dbReference type="Pfam" id="PF06886">
    <property type="entry name" value="TPX2"/>
    <property type="match status" value="1"/>
</dbReference>
<organism evidence="12 13">
    <name type="scientific">Acorus calamus</name>
    <name type="common">Sweet flag</name>
    <dbReference type="NCBI Taxonomy" id="4465"/>
    <lineage>
        <taxon>Eukaryota</taxon>
        <taxon>Viridiplantae</taxon>
        <taxon>Streptophyta</taxon>
        <taxon>Embryophyta</taxon>
        <taxon>Tracheophyta</taxon>
        <taxon>Spermatophyta</taxon>
        <taxon>Magnoliopsida</taxon>
        <taxon>Liliopsida</taxon>
        <taxon>Acoraceae</taxon>
        <taxon>Acorus</taxon>
    </lineage>
</organism>
<evidence type="ECO:0000256" key="7">
    <source>
        <dbReference type="ARBA" id="ARBA00023242"/>
    </source>
</evidence>
<evidence type="ECO:0000256" key="1">
    <source>
        <dbReference type="ARBA" id="ARBA00004123"/>
    </source>
</evidence>
<keyword evidence="6" id="KW-0206">Cytoskeleton</keyword>
<dbReference type="EMBL" id="JAUJYO010000006">
    <property type="protein sequence ID" value="KAK1314309.1"/>
    <property type="molecule type" value="Genomic_DNA"/>
</dbReference>
<evidence type="ECO:0000313" key="12">
    <source>
        <dbReference type="EMBL" id="KAK1314309.1"/>
    </source>
</evidence>
<dbReference type="InterPro" id="IPR009675">
    <property type="entry name" value="TPX2_fam"/>
</dbReference>
<name>A0AAV9EN03_ACOCL</name>
<evidence type="ECO:0000256" key="9">
    <source>
        <dbReference type="SAM" id="MobiDB-lite"/>
    </source>
</evidence>
<sequence>MPKIKASRSVQAESVICDFQDVAETQVQVVESIPTSNVRTCVDRGESMKAETSSHEMDPPRKEMAPAETLTLPSSKATAVQGAETCTPKIQISTAVKRHGVAALSSRVKGEEAHTPKTQISAVGKGPTGAAPSISKNMNAKKIANSTTKPSALKPKNLAQMVRGKREMEPSSQIGNAAENSLYNRAQKRQKLEDGKTPAQVAAFVSMAEIVKKFQYNTRELFQNKSLSRDDNSTLTLTRPKEPRLVTAGRVRSVKIKSSSEIEEEMLAKIPKFKARPMNKKILEAPSLPALPRSIPRPPEFQEFHLKTMERASQHETSSVCSTSLDVPIKKQGQQWNKLVEPKSPRLETTLRARPPTVKSTAELELEELEKMPKFKARPLNKKIFESKGDLGIFCNKKRQLTTPKEFHFATNERIPSSNTFADMLDKLSLNSESSRDQQIPRITTPNPFHLHTEERGLAKEKKLTVEVLQKQLEEERARIPKALPYPYTTDYPVFPPKPAPKECTRPEAFQLESLVRHEEEMQRKHEERERMEREEAQKRIFRAQPILIEDPIPLPEKARKPLTEVQGFTLHVDHRAVDRAEFDKKMREKEMMYKRRREEQEAAKMMEEEAAVKHMRMTMVPHARPLPKFDNPFLPQKSGKEITKPKSPHLLVDQRKERRLNTYTHLR</sequence>
<feature type="region of interest" description="Disordered" evidence="9">
    <location>
        <begin position="106"/>
        <end position="135"/>
    </location>
</feature>
<feature type="domain" description="TPX2 C-terminal" evidence="10">
    <location>
        <begin position="569"/>
        <end position="644"/>
    </location>
</feature>
<accession>A0AAV9EN03</accession>
<keyword evidence="4" id="KW-0963">Cytoplasm</keyword>
<dbReference type="GO" id="GO:0005819">
    <property type="term" value="C:spindle"/>
    <property type="evidence" value="ECO:0007669"/>
    <property type="project" value="UniProtKB-SubCell"/>
</dbReference>
<comment type="caution">
    <text evidence="12">The sequence shown here is derived from an EMBL/GenBank/DDBJ whole genome shotgun (WGS) entry which is preliminary data.</text>
</comment>